<comment type="similarity">
    <text evidence="2">Belongs to the phospholipase D family.</text>
</comment>
<dbReference type="EC" id="3.1.4.4" evidence="3"/>
<name>A0A841Q0Z7_9BACI</name>
<keyword evidence="5" id="KW-0442">Lipid degradation</keyword>
<evidence type="ECO:0000256" key="6">
    <source>
        <dbReference type="ARBA" id="ARBA00023098"/>
    </source>
</evidence>
<dbReference type="PROSITE" id="PS50035">
    <property type="entry name" value="PLD"/>
    <property type="match status" value="1"/>
</dbReference>
<dbReference type="PANTHER" id="PTHR43856">
    <property type="entry name" value="CARDIOLIPIN HYDROLASE"/>
    <property type="match status" value="1"/>
</dbReference>
<dbReference type="GO" id="GO:0004630">
    <property type="term" value="F:phospholipase D activity"/>
    <property type="evidence" value="ECO:0007669"/>
    <property type="project" value="UniProtKB-EC"/>
</dbReference>
<comment type="caution">
    <text evidence="8">The sequence shown here is derived from an EMBL/GenBank/DDBJ whole genome shotgun (WGS) entry which is preliminary data.</text>
</comment>
<dbReference type="Gene3D" id="3.30.870.10">
    <property type="entry name" value="Endonuclease Chain A"/>
    <property type="match status" value="1"/>
</dbReference>
<evidence type="ECO:0000313" key="8">
    <source>
        <dbReference type="EMBL" id="MBB6451613.1"/>
    </source>
</evidence>
<dbReference type="InterPro" id="IPR025202">
    <property type="entry name" value="PLD-like_dom"/>
</dbReference>
<proteinExistence type="inferred from homology"/>
<evidence type="ECO:0000259" key="7">
    <source>
        <dbReference type="PROSITE" id="PS50035"/>
    </source>
</evidence>
<protein>
    <recommendedName>
        <fullName evidence="3">phospholipase D</fullName>
        <ecNumber evidence="3">3.1.4.4</ecNumber>
    </recommendedName>
</protein>
<sequence length="261" mass="30814">MNKLFDYLIHFVSACLSSSSSENLYHQFVDYLEKSESIYSYSNWQATLRLPVDLELFAFEMIKEAESNSVSSAQLRNYLEVAYKMAKSQLESEPRIFPVWTGPLLEKGPIKLKTYETVKYLIDSAESEVFIVGYNFSFKNDDIKKLLRSIEQAVERNCRVNIIVNKVESNFKEIMDHWEKEQYQLNVYHWIGSKEEDFTSLHAKIIIIDQQKLLLTSANFSYHGFQKNIETGVVIENHQISRDIWNQYYMLMKENQMRKAY</sequence>
<dbReference type="GO" id="GO:0016042">
    <property type="term" value="P:lipid catabolic process"/>
    <property type="evidence" value="ECO:0007669"/>
    <property type="project" value="UniProtKB-KW"/>
</dbReference>
<dbReference type="AlphaFoldDB" id="A0A841Q0Z7"/>
<dbReference type="GO" id="GO:0016891">
    <property type="term" value="F:RNA endonuclease activity producing 5'-phosphomonoesters, hydrolytic mechanism"/>
    <property type="evidence" value="ECO:0007669"/>
    <property type="project" value="TreeGrafter"/>
</dbReference>
<dbReference type="GO" id="GO:0006793">
    <property type="term" value="P:phosphorus metabolic process"/>
    <property type="evidence" value="ECO:0007669"/>
    <property type="project" value="UniProtKB-ARBA"/>
</dbReference>
<keyword evidence="4" id="KW-0378">Hydrolase</keyword>
<dbReference type="RefSeq" id="WP_174496247.1">
    <property type="nucleotide sequence ID" value="NZ_CADDWK010000007.1"/>
</dbReference>
<dbReference type="Proteomes" id="UP000581688">
    <property type="component" value="Unassembled WGS sequence"/>
</dbReference>
<evidence type="ECO:0000256" key="5">
    <source>
        <dbReference type="ARBA" id="ARBA00022963"/>
    </source>
</evidence>
<dbReference type="EMBL" id="JACHGH010000001">
    <property type="protein sequence ID" value="MBB6451613.1"/>
    <property type="molecule type" value="Genomic_DNA"/>
</dbReference>
<dbReference type="Pfam" id="PF13091">
    <property type="entry name" value="PLDc_2"/>
    <property type="match status" value="1"/>
</dbReference>
<evidence type="ECO:0000313" key="9">
    <source>
        <dbReference type="Proteomes" id="UP000581688"/>
    </source>
</evidence>
<comment type="catalytic activity">
    <reaction evidence="1">
        <text>a 1,2-diacyl-sn-glycero-3-phosphocholine + H2O = a 1,2-diacyl-sn-glycero-3-phosphate + choline + H(+)</text>
        <dbReference type="Rhea" id="RHEA:14445"/>
        <dbReference type="ChEBI" id="CHEBI:15354"/>
        <dbReference type="ChEBI" id="CHEBI:15377"/>
        <dbReference type="ChEBI" id="CHEBI:15378"/>
        <dbReference type="ChEBI" id="CHEBI:57643"/>
        <dbReference type="ChEBI" id="CHEBI:58608"/>
        <dbReference type="EC" id="3.1.4.4"/>
    </reaction>
</comment>
<keyword evidence="6" id="KW-0443">Lipid metabolism</keyword>
<gene>
    <name evidence="8" type="ORF">HNQ94_000034</name>
</gene>
<dbReference type="PANTHER" id="PTHR43856:SF1">
    <property type="entry name" value="MITOCHONDRIAL CARDIOLIPIN HYDROLASE"/>
    <property type="match status" value="1"/>
</dbReference>
<dbReference type="InterPro" id="IPR051406">
    <property type="entry name" value="PLD_domain"/>
</dbReference>
<organism evidence="8 9">
    <name type="scientific">Salirhabdus euzebyi</name>
    <dbReference type="NCBI Taxonomy" id="394506"/>
    <lineage>
        <taxon>Bacteria</taxon>
        <taxon>Bacillati</taxon>
        <taxon>Bacillota</taxon>
        <taxon>Bacilli</taxon>
        <taxon>Bacillales</taxon>
        <taxon>Bacillaceae</taxon>
        <taxon>Salirhabdus</taxon>
    </lineage>
</organism>
<accession>A0A841Q0Z7</accession>
<dbReference type="InterPro" id="IPR001736">
    <property type="entry name" value="PLipase_D/transphosphatidylase"/>
</dbReference>
<keyword evidence="9" id="KW-1185">Reference proteome</keyword>
<evidence type="ECO:0000256" key="2">
    <source>
        <dbReference type="ARBA" id="ARBA00008664"/>
    </source>
</evidence>
<evidence type="ECO:0000256" key="1">
    <source>
        <dbReference type="ARBA" id="ARBA00000798"/>
    </source>
</evidence>
<reference evidence="8 9" key="1">
    <citation type="submission" date="2020-08" db="EMBL/GenBank/DDBJ databases">
        <title>Genomic Encyclopedia of Type Strains, Phase IV (KMG-IV): sequencing the most valuable type-strain genomes for metagenomic binning, comparative biology and taxonomic classification.</title>
        <authorList>
            <person name="Goeker M."/>
        </authorList>
    </citation>
    <scope>NUCLEOTIDE SEQUENCE [LARGE SCALE GENOMIC DNA]</scope>
    <source>
        <strain evidence="8 9">DSM 19612</strain>
    </source>
</reference>
<evidence type="ECO:0000256" key="4">
    <source>
        <dbReference type="ARBA" id="ARBA00022801"/>
    </source>
</evidence>
<evidence type="ECO:0000256" key="3">
    <source>
        <dbReference type="ARBA" id="ARBA00012027"/>
    </source>
</evidence>
<dbReference type="SUPFAM" id="SSF56024">
    <property type="entry name" value="Phospholipase D/nuclease"/>
    <property type="match status" value="1"/>
</dbReference>
<feature type="domain" description="PLD phosphodiesterase" evidence="7">
    <location>
        <begin position="197"/>
        <end position="224"/>
    </location>
</feature>